<name>A0A382U7D2_9ZZZZ</name>
<reference evidence="1" key="1">
    <citation type="submission" date="2018-05" db="EMBL/GenBank/DDBJ databases">
        <authorList>
            <person name="Lanie J.A."/>
            <person name="Ng W.-L."/>
            <person name="Kazmierczak K.M."/>
            <person name="Andrzejewski T.M."/>
            <person name="Davidsen T.M."/>
            <person name="Wayne K.J."/>
            <person name="Tettelin H."/>
            <person name="Glass J.I."/>
            <person name="Rusch D."/>
            <person name="Podicherti R."/>
            <person name="Tsui H.-C.T."/>
            <person name="Winkler M.E."/>
        </authorList>
    </citation>
    <scope>NUCLEOTIDE SEQUENCE</scope>
</reference>
<feature type="non-terminal residue" evidence="1">
    <location>
        <position position="1"/>
    </location>
</feature>
<feature type="non-terminal residue" evidence="1">
    <location>
        <position position="233"/>
    </location>
</feature>
<accession>A0A382U7D2</accession>
<protein>
    <submittedName>
        <fullName evidence="1">Uncharacterized protein</fullName>
    </submittedName>
</protein>
<gene>
    <name evidence="1" type="ORF">METZ01_LOCUS382639</name>
</gene>
<sequence length="233" mass="26222">MEKTHLRINGNFIQSIMKDGRIQYLVHDGASTQYLDTYQAPDGTEYEPINKQYVSTGCVVLPGEPDFNAEPIDVWFSVRKFWADNLLVDHFSIDVLTAFTYFSWFYDSTETAPYLLVIGDLGTAKTRVLDIAKMLCFNATMLGTAVTAANIFRLQNVTKGTLLVDEFERRQSDRASDITQILNSGYRNGGVVLRCEPKTNEPIPYDTYGPKIIATRSMPDDDALVSRCFILGT</sequence>
<evidence type="ECO:0000313" key="1">
    <source>
        <dbReference type="EMBL" id="SVD29785.1"/>
    </source>
</evidence>
<dbReference type="AlphaFoldDB" id="A0A382U7D2"/>
<dbReference type="EMBL" id="UINC01141818">
    <property type="protein sequence ID" value="SVD29785.1"/>
    <property type="molecule type" value="Genomic_DNA"/>
</dbReference>
<organism evidence="1">
    <name type="scientific">marine metagenome</name>
    <dbReference type="NCBI Taxonomy" id="408172"/>
    <lineage>
        <taxon>unclassified sequences</taxon>
        <taxon>metagenomes</taxon>
        <taxon>ecological metagenomes</taxon>
    </lineage>
</organism>
<proteinExistence type="predicted"/>